<evidence type="ECO:0000256" key="9">
    <source>
        <dbReference type="RuleBase" id="RU003357"/>
    </source>
</evidence>
<dbReference type="EMBL" id="CP002102">
    <property type="protein sequence ID" value="ADL00313.1"/>
    <property type="molecule type" value="Genomic_DNA"/>
</dbReference>
<feature type="chain" id="PRO_5003127038" evidence="10">
    <location>
        <begin position="30"/>
        <end position="1020"/>
    </location>
</feature>
<dbReference type="InterPro" id="IPR037066">
    <property type="entry name" value="Plug_dom_sf"/>
</dbReference>
<keyword evidence="6 8" id="KW-0472">Membrane</keyword>
<evidence type="ECO:0000256" key="2">
    <source>
        <dbReference type="ARBA" id="ARBA00022448"/>
    </source>
</evidence>
<evidence type="ECO:0000259" key="11">
    <source>
        <dbReference type="Pfam" id="PF00593"/>
    </source>
</evidence>
<dbReference type="InterPro" id="IPR036942">
    <property type="entry name" value="Beta-barrel_TonB_sf"/>
</dbReference>
<name>D9QNB2_BRESC</name>
<comment type="similarity">
    <text evidence="8 9">Belongs to the TonB-dependent receptor family.</text>
</comment>
<evidence type="ECO:0000256" key="7">
    <source>
        <dbReference type="ARBA" id="ARBA00023237"/>
    </source>
</evidence>
<dbReference type="eggNOG" id="COG1629">
    <property type="taxonomic scope" value="Bacteria"/>
</dbReference>
<evidence type="ECO:0000256" key="5">
    <source>
        <dbReference type="ARBA" id="ARBA00023077"/>
    </source>
</evidence>
<keyword evidence="10" id="KW-0732">Signal</keyword>
<feature type="signal peptide" evidence="10">
    <location>
        <begin position="1"/>
        <end position="29"/>
    </location>
</feature>
<evidence type="ECO:0000313" key="13">
    <source>
        <dbReference type="EMBL" id="ADL00313.1"/>
    </source>
</evidence>
<keyword evidence="7 8" id="KW-0998">Cell outer membrane</keyword>
<evidence type="ECO:0000256" key="8">
    <source>
        <dbReference type="PROSITE-ProRule" id="PRU01360"/>
    </source>
</evidence>
<proteinExistence type="inferred from homology"/>
<evidence type="ECO:0000313" key="14">
    <source>
        <dbReference type="Proteomes" id="UP000002696"/>
    </source>
</evidence>
<organism evidence="13 14">
    <name type="scientific">Brevundimonas subvibrioides (strain ATCC 15264 / DSM 4735 / LMG 14903 / NBRC 16000 / CB 81)</name>
    <name type="common">Caulobacter subvibrioides</name>
    <dbReference type="NCBI Taxonomy" id="633149"/>
    <lineage>
        <taxon>Bacteria</taxon>
        <taxon>Pseudomonadati</taxon>
        <taxon>Pseudomonadota</taxon>
        <taxon>Alphaproteobacteria</taxon>
        <taxon>Caulobacterales</taxon>
        <taxon>Caulobacteraceae</taxon>
        <taxon>Brevundimonas</taxon>
    </lineage>
</organism>
<evidence type="ECO:0000256" key="4">
    <source>
        <dbReference type="ARBA" id="ARBA00022692"/>
    </source>
</evidence>
<keyword evidence="13" id="KW-0675">Receptor</keyword>
<accession>D9QNB2</accession>
<evidence type="ECO:0000259" key="12">
    <source>
        <dbReference type="Pfam" id="PF07715"/>
    </source>
</evidence>
<feature type="domain" description="TonB-dependent receptor-like beta-barrel" evidence="11">
    <location>
        <begin position="429"/>
        <end position="980"/>
    </location>
</feature>
<dbReference type="InterPro" id="IPR012910">
    <property type="entry name" value="Plug_dom"/>
</dbReference>
<dbReference type="AlphaFoldDB" id="D9QNB2"/>
<dbReference type="PROSITE" id="PS52016">
    <property type="entry name" value="TONB_DEPENDENT_REC_3"/>
    <property type="match status" value="1"/>
</dbReference>
<feature type="domain" description="TonB-dependent receptor plug" evidence="12">
    <location>
        <begin position="60"/>
        <end position="173"/>
    </location>
</feature>
<evidence type="ECO:0000256" key="3">
    <source>
        <dbReference type="ARBA" id="ARBA00022452"/>
    </source>
</evidence>
<evidence type="ECO:0000256" key="10">
    <source>
        <dbReference type="SAM" id="SignalP"/>
    </source>
</evidence>
<dbReference type="PANTHER" id="PTHR47234:SF2">
    <property type="entry name" value="TONB-DEPENDENT RECEPTOR"/>
    <property type="match status" value="1"/>
</dbReference>
<keyword evidence="2 8" id="KW-0813">Transport</keyword>
<dbReference type="InParanoid" id="D9QNB2"/>
<keyword evidence="3 8" id="KW-1134">Transmembrane beta strand</keyword>
<dbReference type="InterPro" id="IPR039426">
    <property type="entry name" value="TonB-dep_rcpt-like"/>
</dbReference>
<protein>
    <submittedName>
        <fullName evidence="13">TonB-dependent receptor</fullName>
    </submittedName>
</protein>
<gene>
    <name evidence="13" type="ordered locus">Bresu_1000</name>
</gene>
<keyword evidence="4 8" id="KW-0812">Transmembrane</keyword>
<comment type="subcellular location">
    <subcellularLocation>
        <location evidence="1 8">Cell outer membrane</location>
        <topology evidence="1 8">Multi-pass membrane protein</topology>
    </subcellularLocation>
</comment>
<dbReference type="STRING" id="633149.Bresu_1000"/>
<dbReference type="SUPFAM" id="SSF56935">
    <property type="entry name" value="Porins"/>
    <property type="match status" value="1"/>
</dbReference>
<sequence>MVSRFRLRHSSALAGGILAFALIGTPVLAQTAPEPQDPETSLDEVVVTGTRIRVQDYVAANPVTSVTAETIENSGQTNLTQFLTDIPALSSSVTLQDGADTTTPGLAGLNLLNLRGLGTDRTLVLVNGRRHISSSPGTPSVDVNSIPVALVERTEVLTGGASAVYGADGVSGVVNFILKDDFEGVDFRTQYGTSDEGGADNYFASLLLGNNFADGRGNVTLGFEYNKDEALKVSEREYTRSGNRFIFINNPDDPETFGGAQTPGIPDLILSNNVRYIDTSRGGSIYTNFATATTGSGVSFLGNGDPFVDGISAGGFTAIGGSGSPLDDFNDDLLPGLERGTLSLTGRYDITPGLRAFTELKYTQSQTQFFAQPSYVYGLFVPLDNPFIPASARADSLTPGGLGLSDGAVLLARDNFDLGTQNYDITRETYRAVVGLSGDLTDNIAFEASYVYGRADQEQTAKNVIINDRFFAASDVIVSGGQPVCRSNIDPTAVPVGDVFGQFQFPAAAFGATFTPGANSGCQPLNLFGEGLNSQTAIDWITGEYTEEATIEQHVVNAFVSGDTTGFFRLPGGPVGFVVGGEYRKESSDSRPSDIQLLADALEYPLTGVGRASRTQGEFDVAEFFTEVSVPIVKDLPFAKSVELSAAYRYSDYSTSGGADTWNVNGRWDIDDTLAFRATVARAVRAPNIVDLFQGRQQTFGTFADPCSRENLTEGENPTLRLQNCQADLATFGLTVGAGGYQNTSSESVGGFVQGNPDLSPESADTYTFGFVITPADVPGLSLSLDYYNIEISDAIQAYSSQTIVNNCYDLPRPNQFCDLIERGTVGGNPGRIVSFNQIPGNLASYETSGWDLNAQYRLDPAMFGIERDIGTFNFNLVANLLDSLTFTEVSGADPINSQNRPGSPEYTATFDVTWNWKALSANYGFSYFNAVDRQSRQGLVNNPDAYEAQYRRFPAREVHDFRVAYDVNDGLGVYAGVNNFTDEQPAPGSESYPVSALGRYFYVGATAKLGSLGSLFAWR</sequence>
<reference evidence="14" key="1">
    <citation type="journal article" date="2011" name="J. Bacteriol.">
        <title>Genome sequences of eight morphologically diverse alphaproteobacteria.</title>
        <authorList>
            <consortium name="US DOE Joint Genome Institute"/>
            <person name="Brown P.J."/>
            <person name="Kysela D.T."/>
            <person name="Buechlein A."/>
            <person name="Hemmerich C."/>
            <person name="Brun Y.V."/>
        </authorList>
    </citation>
    <scope>NUCLEOTIDE SEQUENCE [LARGE SCALE GENOMIC DNA]</scope>
    <source>
        <strain evidence="14">ATCC 15264 / DSM 4735 / LMG 14903 / NBRC 16000 / CB 81</strain>
    </source>
</reference>
<dbReference type="Pfam" id="PF00593">
    <property type="entry name" value="TonB_dep_Rec_b-barrel"/>
    <property type="match status" value="1"/>
</dbReference>
<dbReference type="eggNOG" id="COG4771">
    <property type="taxonomic scope" value="Bacteria"/>
</dbReference>
<evidence type="ECO:0000256" key="6">
    <source>
        <dbReference type="ARBA" id="ARBA00023136"/>
    </source>
</evidence>
<dbReference type="BioCyc" id="BSUB633149:G1GM8-1001-MONOMER"/>
<dbReference type="HOGENOM" id="CLU_010745_0_0_5"/>
<dbReference type="OrthoDB" id="7051241at2"/>
<dbReference type="PANTHER" id="PTHR47234">
    <property type="match status" value="1"/>
</dbReference>
<dbReference type="InterPro" id="IPR000531">
    <property type="entry name" value="Beta-barrel_TonB"/>
</dbReference>
<keyword evidence="5 9" id="KW-0798">TonB box</keyword>
<dbReference type="Gene3D" id="2.170.130.10">
    <property type="entry name" value="TonB-dependent receptor, plug domain"/>
    <property type="match status" value="1"/>
</dbReference>
<evidence type="ECO:0000256" key="1">
    <source>
        <dbReference type="ARBA" id="ARBA00004571"/>
    </source>
</evidence>
<dbReference type="Proteomes" id="UP000002696">
    <property type="component" value="Chromosome"/>
</dbReference>
<dbReference type="Pfam" id="PF07715">
    <property type="entry name" value="Plug"/>
    <property type="match status" value="1"/>
</dbReference>
<dbReference type="GO" id="GO:0009279">
    <property type="term" value="C:cell outer membrane"/>
    <property type="evidence" value="ECO:0007669"/>
    <property type="project" value="UniProtKB-SubCell"/>
</dbReference>
<keyword evidence="14" id="KW-1185">Reference proteome</keyword>
<dbReference type="KEGG" id="bsb:Bresu_1000"/>
<dbReference type="Gene3D" id="2.40.170.20">
    <property type="entry name" value="TonB-dependent receptor, beta-barrel domain"/>
    <property type="match status" value="1"/>
</dbReference>